<dbReference type="InterPro" id="IPR035979">
    <property type="entry name" value="RBD_domain_sf"/>
</dbReference>
<evidence type="ECO:0000256" key="2">
    <source>
        <dbReference type="PROSITE-ProRule" id="PRU00176"/>
    </source>
</evidence>
<organism evidence="5 6">
    <name type="scientific">Adineta ricciae</name>
    <name type="common">Rotifer</name>
    <dbReference type="NCBI Taxonomy" id="249248"/>
    <lineage>
        <taxon>Eukaryota</taxon>
        <taxon>Metazoa</taxon>
        <taxon>Spiralia</taxon>
        <taxon>Gnathifera</taxon>
        <taxon>Rotifera</taxon>
        <taxon>Eurotatoria</taxon>
        <taxon>Bdelloidea</taxon>
        <taxon>Adinetida</taxon>
        <taxon>Adinetidae</taxon>
        <taxon>Adineta</taxon>
    </lineage>
</organism>
<keyword evidence="6" id="KW-1185">Reference proteome</keyword>
<dbReference type="InterPro" id="IPR000504">
    <property type="entry name" value="RRM_dom"/>
</dbReference>
<accession>A0A814S629</accession>
<protein>
    <recommendedName>
        <fullName evidence="4">RRM domain-containing protein</fullName>
    </recommendedName>
</protein>
<feature type="coiled-coil region" evidence="3">
    <location>
        <begin position="228"/>
        <end position="320"/>
    </location>
</feature>
<dbReference type="PANTHER" id="PTHR48026">
    <property type="entry name" value="HOMOLOGOUS TO DROSOPHILA SQD (SQUID) PROTEIN"/>
    <property type="match status" value="1"/>
</dbReference>
<dbReference type="PANTHER" id="PTHR48026:SF14">
    <property type="entry name" value="HETEROGENEOUS NUCLEAR RIBONUCLEOPROTEIN A1"/>
    <property type="match status" value="1"/>
</dbReference>
<feature type="domain" description="RRM" evidence="4">
    <location>
        <begin position="13"/>
        <end position="86"/>
    </location>
</feature>
<evidence type="ECO:0000256" key="1">
    <source>
        <dbReference type="ARBA" id="ARBA00022884"/>
    </source>
</evidence>
<dbReference type="Pfam" id="PF00076">
    <property type="entry name" value="RRM_1"/>
    <property type="match status" value="1"/>
</dbReference>
<dbReference type="GO" id="GO:0003730">
    <property type="term" value="F:mRNA 3'-UTR binding"/>
    <property type="evidence" value="ECO:0007669"/>
    <property type="project" value="TreeGrafter"/>
</dbReference>
<reference evidence="5" key="1">
    <citation type="submission" date="2021-02" db="EMBL/GenBank/DDBJ databases">
        <authorList>
            <person name="Nowell W R."/>
        </authorList>
    </citation>
    <scope>NUCLEOTIDE SEQUENCE</scope>
</reference>
<dbReference type="GO" id="GO:0071013">
    <property type="term" value="C:catalytic step 2 spliceosome"/>
    <property type="evidence" value="ECO:0007669"/>
    <property type="project" value="TreeGrafter"/>
</dbReference>
<dbReference type="InterPro" id="IPR012677">
    <property type="entry name" value="Nucleotide-bd_a/b_plait_sf"/>
</dbReference>
<dbReference type="SMART" id="SM00360">
    <property type="entry name" value="RRM"/>
    <property type="match status" value="2"/>
</dbReference>
<proteinExistence type="predicted"/>
<evidence type="ECO:0000313" key="5">
    <source>
        <dbReference type="EMBL" id="CAF1141838.1"/>
    </source>
</evidence>
<sequence length="377" mass="44720">MSSYPRHLDCLHREICIGGVSYQTEPHNLLTYFEQFGSINHYSFSSPSGGGYVFITYENVESVNRCMVNRPHRVDGRYLHVKRAIPYTAEYPQEHIELSRDIMIISDFLDIDDDFLKELREYFSSYGTIYACKYCHEANFDYFLVEFADYDQVDRVILDKPHYFNQQELQLMKYIATNKTLMNIKYSLEETSTVVKDAIDVDDDQKFLKFELNFKESLAEKQNDYISEIDLRNEIHRLQNVLKRMNDDFINERKKLEDNCCEQLKKLNEDADKLNRLQQDLEQGNSISYENEITFEFLEYRKLLCEHEALKHENELLHEQYLTAELENFELTSYYEQILAEEKAKTAQYEVEYTRKLECLYADGTSPLPPAIPDDDD</sequence>
<keyword evidence="1 2" id="KW-0694">RNA-binding</keyword>
<name>A0A814S629_ADIRI</name>
<dbReference type="AlphaFoldDB" id="A0A814S629"/>
<evidence type="ECO:0000313" key="6">
    <source>
        <dbReference type="Proteomes" id="UP000663828"/>
    </source>
</evidence>
<dbReference type="Gene3D" id="3.30.70.330">
    <property type="match status" value="2"/>
</dbReference>
<dbReference type="PROSITE" id="PS50102">
    <property type="entry name" value="RRM"/>
    <property type="match status" value="1"/>
</dbReference>
<evidence type="ECO:0000259" key="4">
    <source>
        <dbReference type="PROSITE" id="PS50102"/>
    </source>
</evidence>
<evidence type="ECO:0000256" key="3">
    <source>
        <dbReference type="SAM" id="Coils"/>
    </source>
</evidence>
<gene>
    <name evidence="5" type="ORF">XAT740_LOCUS20465</name>
</gene>
<comment type="caution">
    <text evidence="5">The sequence shown here is derived from an EMBL/GenBank/DDBJ whole genome shotgun (WGS) entry which is preliminary data.</text>
</comment>
<dbReference type="Proteomes" id="UP000663828">
    <property type="component" value="Unassembled WGS sequence"/>
</dbReference>
<dbReference type="GO" id="GO:0000398">
    <property type="term" value="P:mRNA splicing, via spliceosome"/>
    <property type="evidence" value="ECO:0007669"/>
    <property type="project" value="TreeGrafter"/>
</dbReference>
<dbReference type="EMBL" id="CAJNOR010001431">
    <property type="protein sequence ID" value="CAF1141838.1"/>
    <property type="molecule type" value="Genomic_DNA"/>
</dbReference>
<dbReference type="SUPFAM" id="SSF54928">
    <property type="entry name" value="RNA-binding domain, RBD"/>
    <property type="match status" value="1"/>
</dbReference>
<keyword evidence="3" id="KW-0175">Coiled coil</keyword>